<dbReference type="InterPro" id="IPR042099">
    <property type="entry name" value="ANL_N_sf"/>
</dbReference>
<dbReference type="PANTHER" id="PTHR43767">
    <property type="entry name" value="LONG-CHAIN-FATTY-ACID--COA LIGASE"/>
    <property type="match status" value="1"/>
</dbReference>
<dbReference type="GO" id="GO:0016878">
    <property type="term" value="F:acid-thiol ligase activity"/>
    <property type="evidence" value="ECO:0007669"/>
    <property type="project" value="UniProtKB-ARBA"/>
</dbReference>
<keyword evidence="3" id="KW-1185">Reference proteome</keyword>
<name>A0A1M4VWZ1_9ACTN</name>
<sequence>MDRGIGNWARERARLSGDQIALSTKNVAISYTELDTNSNRLATSLVSYGVRRGDRVALFLENSPQWIEILFAVSKLGGVVVPLEASLRVDDLAFVIEDSSPRVLFTSESGYETVQKALKSVSCEMDLIVTTNMARSPVADYSALLARGKPRFESNHIDDTETAMLAYTASQALRPQAVQLSHRNLESHTVSMIATLDELSSNDDTLTAEPLSSVLGLTTFVLPLLYLGGTVHIEHDLGAFSIADAINRTQPTALSMSYRNWQEIARRRALVEPVSLRYALVTEGVLGAEESDLLYSMGIDPRRTYGLSEASGIVTVDNPWSCSKDLTSRGKAIFGTEIHGSFDSKQSYNKGGRVSEISIASRSVTKGYWLLPYETSKVIGDGVLRTGEIGTVDALGNLHLESTSERWQKIGGRLSHKELEVGLASEEFIGEVVAIDLSQMNGTDAFLIAVTPSDHSSFSETELRRRLKDQWSLEGVNIEIMVLDEMPRSASGKLLRSQIARMFFKYTGTHMRPEEGSNTVLHRE</sequence>
<feature type="domain" description="AMP-dependent synthetase/ligase" evidence="1">
    <location>
        <begin position="11"/>
        <end position="369"/>
    </location>
</feature>
<protein>
    <submittedName>
        <fullName evidence="2">Acyl-CoA synthetase (AMP-forming)/AMP-acid ligase II</fullName>
    </submittedName>
</protein>
<dbReference type="Proteomes" id="UP000184295">
    <property type="component" value="Unassembled WGS sequence"/>
</dbReference>
<keyword evidence="2" id="KW-0436">Ligase</keyword>
<dbReference type="PANTHER" id="PTHR43767:SF1">
    <property type="entry name" value="NONRIBOSOMAL PEPTIDE SYNTHASE PES1 (EUROFUNG)-RELATED"/>
    <property type="match status" value="1"/>
</dbReference>
<dbReference type="OrthoDB" id="9803968at2"/>
<evidence type="ECO:0000313" key="2">
    <source>
        <dbReference type="EMBL" id="SHE73544.1"/>
    </source>
</evidence>
<dbReference type="Gene3D" id="3.30.300.30">
    <property type="match status" value="1"/>
</dbReference>
<reference evidence="3" key="1">
    <citation type="submission" date="2016-11" db="EMBL/GenBank/DDBJ databases">
        <authorList>
            <person name="Varghese N."/>
            <person name="Submissions S."/>
        </authorList>
    </citation>
    <scope>NUCLEOTIDE SEQUENCE [LARGE SCALE GENOMIC DNA]</scope>
    <source>
        <strain evidence="3">DSM 19514</strain>
    </source>
</reference>
<dbReference type="Gene3D" id="3.40.50.12780">
    <property type="entry name" value="N-terminal domain of ligase-like"/>
    <property type="match status" value="1"/>
</dbReference>
<dbReference type="RefSeq" id="WP_072790663.1">
    <property type="nucleotide sequence ID" value="NZ_FQUL01000020.1"/>
</dbReference>
<dbReference type="InterPro" id="IPR045851">
    <property type="entry name" value="AMP-bd_C_sf"/>
</dbReference>
<dbReference type="STRING" id="1121881.SAMN02745225_01462"/>
<proteinExistence type="predicted"/>
<dbReference type="InterPro" id="IPR000873">
    <property type="entry name" value="AMP-dep_synth/lig_dom"/>
</dbReference>
<organism evidence="2 3">
    <name type="scientific">Ferrithrix thermotolerans DSM 19514</name>
    <dbReference type="NCBI Taxonomy" id="1121881"/>
    <lineage>
        <taxon>Bacteria</taxon>
        <taxon>Bacillati</taxon>
        <taxon>Actinomycetota</taxon>
        <taxon>Acidimicrobiia</taxon>
        <taxon>Acidimicrobiales</taxon>
        <taxon>Acidimicrobiaceae</taxon>
        <taxon>Ferrithrix</taxon>
    </lineage>
</organism>
<dbReference type="InterPro" id="IPR050237">
    <property type="entry name" value="ATP-dep_AMP-bd_enzyme"/>
</dbReference>
<gene>
    <name evidence="2" type="ORF">SAMN02745225_01462</name>
</gene>
<dbReference type="Pfam" id="PF00501">
    <property type="entry name" value="AMP-binding"/>
    <property type="match status" value="1"/>
</dbReference>
<dbReference type="SUPFAM" id="SSF56801">
    <property type="entry name" value="Acetyl-CoA synthetase-like"/>
    <property type="match status" value="1"/>
</dbReference>
<accession>A0A1M4VWZ1</accession>
<evidence type="ECO:0000259" key="1">
    <source>
        <dbReference type="Pfam" id="PF00501"/>
    </source>
</evidence>
<dbReference type="EMBL" id="FQUL01000020">
    <property type="protein sequence ID" value="SHE73544.1"/>
    <property type="molecule type" value="Genomic_DNA"/>
</dbReference>
<evidence type="ECO:0000313" key="3">
    <source>
        <dbReference type="Proteomes" id="UP000184295"/>
    </source>
</evidence>
<dbReference type="AlphaFoldDB" id="A0A1M4VWZ1"/>